<dbReference type="EMBL" id="HBJA01095251">
    <property type="protein sequence ID" value="CAE0821824.1"/>
    <property type="molecule type" value="Transcribed_RNA"/>
</dbReference>
<evidence type="ECO:0000256" key="1">
    <source>
        <dbReference type="SAM" id="MobiDB-lite"/>
    </source>
</evidence>
<organism evidence="2">
    <name type="scientific">Eutreptiella gymnastica</name>
    <dbReference type="NCBI Taxonomy" id="73025"/>
    <lineage>
        <taxon>Eukaryota</taxon>
        <taxon>Discoba</taxon>
        <taxon>Euglenozoa</taxon>
        <taxon>Euglenida</taxon>
        <taxon>Spirocuta</taxon>
        <taxon>Euglenophyceae</taxon>
        <taxon>Eutreptiales</taxon>
        <taxon>Eutreptiaceae</taxon>
        <taxon>Eutreptiella</taxon>
    </lineage>
</organism>
<name>A0A7S4LD97_9EUGL</name>
<feature type="compositionally biased region" description="Polar residues" evidence="1">
    <location>
        <begin position="50"/>
        <end position="59"/>
    </location>
</feature>
<sequence length="109" mass="11807">MACSPQCSLLRHSALMVTTALPVPAGLTFKRSHDREVWSVLFTTSDVENVTGRSGSPGVTNRWGGRGERFSPGDQSMGQHLLELLSVVCGTHMEPQAQAVSDGGNLRWR</sequence>
<proteinExistence type="predicted"/>
<evidence type="ECO:0000313" key="2">
    <source>
        <dbReference type="EMBL" id="CAE0821824.1"/>
    </source>
</evidence>
<gene>
    <name evidence="2" type="ORF">EGYM00163_LOCUS32999</name>
</gene>
<reference evidence="2" key="1">
    <citation type="submission" date="2021-01" db="EMBL/GenBank/DDBJ databases">
        <authorList>
            <person name="Corre E."/>
            <person name="Pelletier E."/>
            <person name="Niang G."/>
            <person name="Scheremetjew M."/>
            <person name="Finn R."/>
            <person name="Kale V."/>
            <person name="Holt S."/>
            <person name="Cochrane G."/>
            <person name="Meng A."/>
            <person name="Brown T."/>
            <person name="Cohen L."/>
        </authorList>
    </citation>
    <scope>NUCLEOTIDE SEQUENCE</scope>
    <source>
        <strain evidence="2">CCMP1594</strain>
    </source>
</reference>
<protein>
    <submittedName>
        <fullName evidence="2">Uncharacterized protein</fullName>
    </submittedName>
</protein>
<accession>A0A7S4LD97</accession>
<feature type="region of interest" description="Disordered" evidence="1">
    <location>
        <begin position="50"/>
        <end position="75"/>
    </location>
</feature>
<dbReference type="AlphaFoldDB" id="A0A7S4LD97"/>